<dbReference type="Pfam" id="PF07494">
    <property type="entry name" value="Reg_prop"/>
    <property type="match status" value="9"/>
</dbReference>
<keyword evidence="11" id="KW-1185">Reference proteome</keyword>
<dbReference type="Proteomes" id="UP001501496">
    <property type="component" value="Unassembled WGS sequence"/>
</dbReference>
<dbReference type="Gene3D" id="1.10.287.130">
    <property type="match status" value="1"/>
</dbReference>
<comment type="caution">
    <text evidence="10">The sequence shown here is derived from an EMBL/GenBank/DDBJ whole genome shotgun (WGS) entry which is preliminary data.</text>
</comment>
<dbReference type="InterPro" id="IPR003594">
    <property type="entry name" value="HATPase_dom"/>
</dbReference>
<dbReference type="PANTHER" id="PTHR43547">
    <property type="entry name" value="TWO-COMPONENT HISTIDINE KINASE"/>
    <property type="match status" value="1"/>
</dbReference>
<dbReference type="SMART" id="SM00388">
    <property type="entry name" value="HisKA"/>
    <property type="match status" value="1"/>
</dbReference>
<dbReference type="InterPro" id="IPR036890">
    <property type="entry name" value="HATPase_C_sf"/>
</dbReference>
<dbReference type="Pfam" id="PF07495">
    <property type="entry name" value="Y_Y_Y"/>
    <property type="match status" value="1"/>
</dbReference>
<organism evidence="10 11">
    <name type="scientific">Postechiella marina</name>
    <dbReference type="NCBI Taxonomy" id="943941"/>
    <lineage>
        <taxon>Bacteria</taxon>
        <taxon>Pseudomonadati</taxon>
        <taxon>Bacteroidota</taxon>
        <taxon>Flavobacteriia</taxon>
        <taxon>Flavobacteriales</taxon>
        <taxon>Flavobacteriaceae</taxon>
        <taxon>Postechiella</taxon>
    </lineage>
</organism>
<dbReference type="Pfam" id="PF02518">
    <property type="entry name" value="HATPase_c"/>
    <property type="match status" value="1"/>
</dbReference>
<evidence type="ECO:0000259" key="7">
    <source>
        <dbReference type="PROSITE" id="PS01124"/>
    </source>
</evidence>
<feature type="domain" description="HTH araC/xylS-type" evidence="7">
    <location>
        <begin position="1310"/>
        <end position="1409"/>
    </location>
</feature>
<dbReference type="InterPro" id="IPR011123">
    <property type="entry name" value="Y_Y_Y"/>
</dbReference>
<reference evidence="11" key="1">
    <citation type="journal article" date="2019" name="Int. J. Syst. Evol. Microbiol.">
        <title>The Global Catalogue of Microorganisms (GCM) 10K type strain sequencing project: providing services to taxonomists for standard genome sequencing and annotation.</title>
        <authorList>
            <consortium name="The Broad Institute Genomics Platform"/>
            <consortium name="The Broad Institute Genome Sequencing Center for Infectious Disease"/>
            <person name="Wu L."/>
            <person name="Ma J."/>
        </authorList>
    </citation>
    <scope>NUCLEOTIDE SEQUENCE [LARGE SCALE GENOMIC DNA]</scope>
    <source>
        <strain evidence="11">JCM 17630</strain>
    </source>
</reference>
<keyword evidence="3 6" id="KW-0597">Phosphoprotein</keyword>
<dbReference type="CDD" id="cd17574">
    <property type="entry name" value="REC_OmpR"/>
    <property type="match status" value="1"/>
</dbReference>
<dbReference type="SMART" id="SM00387">
    <property type="entry name" value="HATPase_c"/>
    <property type="match status" value="1"/>
</dbReference>
<evidence type="ECO:0000259" key="8">
    <source>
        <dbReference type="PROSITE" id="PS50109"/>
    </source>
</evidence>
<evidence type="ECO:0000256" key="5">
    <source>
        <dbReference type="ARBA" id="ARBA00023163"/>
    </source>
</evidence>
<dbReference type="InterPro" id="IPR036097">
    <property type="entry name" value="HisK_dim/P_sf"/>
</dbReference>
<protein>
    <recommendedName>
        <fullName evidence="2">histidine kinase</fullName>
        <ecNumber evidence="2">2.7.13.3</ecNumber>
    </recommendedName>
</protein>
<feature type="modified residue" description="4-aspartylphosphate" evidence="6">
    <location>
        <position position="1211"/>
    </location>
</feature>
<evidence type="ECO:0000313" key="10">
    <source>
        <dbReference type="EMBL" id="GAA4233916.1"/>
    </source>
</evidence>
<keyword evidence="4" id="KW-0805">Transcription regulation</keyword>
<evidence type="ECO:0000256" key="2">
    <source>
        <dbReference type="ARBA" id="ARBA00012438"/>
    </source>
</evidence>
<dbReference type="CDD" id="cd00075">
    <property type="entry name" value="HATPase"/>
    <property type="match status" value="1"/>
</dbReference>
<dbReference type="InterPro" id="IPR013783">
    <property type="entry name" value="Ig-like_fold"/>
</dbReference>
<dbReference type="InterPro" id="IPR011006">
    <property type="entry name" value="CheY-like_superfamily"/>
</dbReference>
<accession>A0ABP8C5F7</accession>
<dbReference type="Gene3D" id="3.40.50.2300">
    <property type="match status" value="1"/>
</dbReference>
<dbReference type="RefSeq" id="WP_344787224.1">
    <property type="nucleotide sequence ID" value="NZ_BAABCA010000002.1"/>
</dbReference>
<dbReference type="Gene3D" id="2.60.40.10">
    <property type="entry name" value="Immunoglobulins"/>
    <property type="match status" value="1"/>
</dbReference>
<comment type="catalytic activity">
    <reaction evidence="1">
        <text>ATP + protein L-histidine = ADP + protein N-phospho-L-histidine.</text>
        <dbReference type="EC" id="2.7.13.3"/>
    </reaction>
</comment>
<name>A0ABP8C5F7_9FLAO</name>
<dbReference type="Pfam" id="PF00072">
    <property type="entry name" value="Response_reg"/>
    <property type="match status" value="1"/>
</dbReference>
<dbReference type="InterPro" id="IPR001789">
    <property type="entry name" value="Sig_transdc_resp-reg_receiver"/>
</dbReference>
<dbReference type="InterPro" id="IPR004358">
    <property type="entry name" value="Sig_transdc_His_kin-like_C"/>
</dbReference>
<dbReference type="SMART" id="SM00342">
    <property type="entry name" value="HTH_ARAC"/>
    <property type="match status" value="1"/>
</dbReference>
<dbReference type="PROSITE" id="PS01124">
    <property type="entry name" value="HTH_ARAC_FAMILY_2"/>
    <property type="match status" value="1"/>
</dbReference>
<dbReference type="SUPFAM" id="SSF55874">
    <property type="entry name" value="ATPase domain of HSP90 chaperone/DNA topoisomerase II/histidine kinase"/>
    <property type="match status" value="1"/>
</dbReference>
<dbReference type="SUPFAM" id="SSF63825">
    <property type="entry name" value="YWTD domain"/>
    <property type="match status" value="1"/>
</dbReference>
<dbReference type="CDD" id="cd00146">
    <property type="entry name" value="PKD"/>
    <property type="match status" value="1"/>
</dbReference>
<dbReference type="SUPFAM" id="SSF63829">
    <property type="entry name" value="Calcium-dependent phosphotriesterase"/>
    <property type="match status" value="2"/>
</dbReference>
<evidence type="ECO:0000256" key="6">
    <source>
        <dbReference type="PROSITE-ProRule" id="PRU00169"/>
    </source>
</evidence>
<dbReference type="SUPFAM" id="SSF46689">
    <property type="entry name" value="Homeodomain-like"/>
    <property type="match status" value="1"/>
</dbReference>
<dbReference type="InterPro" id="IPR015943">
    <property type="entry name" value="WD40/YVTN_repeat-like_dom_sf"/>
</dbReference>
<keyword evidence="5" id="KW-0804">Transcription</keyword>
<feature type="domain" description="Response regulatory" evidence="9">
    <location>
        <begin position="1163"/>
        <end position="1278"/>
    </location>
</feature>
<dbReference type="Pfam" id="PF00512">
    <property type="entry name" value="HisKA"/>
    <property type="match status" value="1"/>
</dbReference>
<dbReference type="InterPro" id="IPR011110">
    <property type="entry name" value="Reg_prop"/>
</dbReference>
<dbReference type="Gene3D" id="1.10.10.60">
    <property type="entry name" value="Homeodomain-like"/>
    <property type="match status" value="2"/>
</dbReference>
<dbReference type="PROSITE" id="PS50110">
    <property type="entry name" value="RESPONSE_REGULATORY"/>
    <property type="match status" value="1"/>
</dbReference>
<dbReference type="PANTHER" id="PTHR43547:SF2">
    <property type="entry name" value="HYBRID SIGNAL TRANSDUCTION HISTIDINE KINASE C"/>
    <property type="match status" value="1"/>
</dbReference>
<feature type="domain" description="Histidine kinase" evidence="8">
    <location>
        <begin position="885"/>
        <end position="1112"/>
    </location>
</feature>
<dbReference type="SUPFAM" id="SSF47384">
    <property type="entry name" value="Homodimeric domain of signal transducing histidine kinase"/>
    <property type="match status" value="1"/>
</dbReference>
<dbReference type="InterPro" id="IPR018060">
    <property type="entry name" value="HTH_AraC"/>
</dbReference>
<dbReference type="InterPro" id="IPR005467">
    <property type="entry name" value="His_kinase_dom"/>
</dbReference>
<dbReference type="Gene3D" id="3.30.565.10">
    <property type="entry name" value="Histidine kinase-like ATPase, C-terminal domain"/>
    <property type="match status" value="1"/>
</dbReference>
<dbReference type="SUPFAM" id="SSF52172">
    <property type="entry name" value="CheY-like"/>
    <property type="match status" value="1"/>
</dbReference>
<evidence type="ECO:0000259" key="9">
    <source>
        <dbReference type="PROSITE" id="PS50110"/>
    </source>
</evidence>
<dbReference type="Pfam" id="PF12833">
    <property type="entry name" value="HTH_18"/>
    <property type="match status" value="1"/>
</dbReference>
<dbReference type="EC" id="2.7.13.3" evidence="2"/>
<evidence type="ECO:0000313" key="11">
    <source>
        <dbReference type="Proteomes" id="UP001501496"/>
    </source>
</evidence>
<dbReference type="CDD" id="cd00082">
    <property type="entry name" value="HisKA"/>
    <property type="match status" value="1"/>
</dbReference>
<dbReference type="SMART" id="SM00448">
    <property type="entry name" value="REC"/>
    <property type="match status" value="1"/>
</dbReference>
<dbReference type="InterPro" id="IPR003661">
    <property type="entry name" value="HisK_dim/P_dom"/>
</dbReference>
<evidence type="ECO:0000256" key="1">
    <source>
        <dbReference type="ARBA" id="ARBA00000085"/>
    </source>
</evidence>
<proteinExistence type="predicted"/>
<sequence length="1423" mass="162788">MSFTNKHITINSSKYLATILWVLLFLITSLATAQNLNHFERITTNNGLSQSDIMCIIQDNDGFMWFGTHDGLNKYDGYKFKVFNPNPNNPTSITSNLIYAIEKDINGNFWIGTTGDGLLFFDRSTEKFTSYKHDANNTKSLNSNHISSLYRDKENRLWIATGVGLNILDLNQPPSSYQFTRFNAIQEPFVINKDVRSPLNIFQDSKGQIWLGSFSGIYKLSRDSNGNKYFKYLNKSIDLPNVSVRCINEDKYGRLILGTDNGLYAQQLNAKSFKFEKIVDQTISKILIDNDKIWAGTENNGLLLLTNPSKSNASLKLTKKFIYDTKNPNSISKNRITSLYKDKTGIIWAGTNGGGVNKLNLGKKHFKHIRKTEKPNSLSYDKVRALFEDSNEDLWIGTDGGSINKLVKGTNNSQFINFNSIPSVYAITEIERNSRKKLLFGGQSLPALYEIDITNPNKITANSKIKIYNDFNTSVFSFLVDSKKTLWIGTYNGGVHRWVLNKDQTTYTKDIFDFDTNDTKSISSNIIRSMLEDSQGNIWFATGNGLSVLTKNETIKKHPKFEVFKNDKNNPNSLSHNYILSIYESKDNTLWIGTFGGGLDKFIPQSDLSSGTFKSYTTKDGLPNNIIKGILEDKENNLWLSSNKGLTKFNPKTETFKNHDVNDGLQNNEFQELASVKRKNGEILFGGINGYNAFFPEALRDNTIEPETIITDFYISNEHIAIDQKLNGKVLLKKAIGKTQKLDLNFNQNNISFEFSALHYAAPQKNQFAHKLDGFDTTWKYTKANNRLASYTNLSPGNYTLLVKASNNDGLWDSTPAKINISIKPPLWLTKLAYCFYLLLLIGLLFGLMKFTIINTTEKHKLELVHLEKEKNEELQQLKLEFFTNISHEIRTPLTLIKGPLEYLQDSYEKLDDKTVKQQLNLMQKNTDSLLRLINQLLGFRKMEKGKMQLNLINSNFVKFIQELVEPFQFLSHKRGVNFKIITPENITTWFDPIALEKIINNLLSNALKFTQEHGNITIEVFEHRGALNQQKSVNLLIIKVKDSGSGIPTEKIKYVFDRFYNVKNKKKASSEGTGIGLSYSKQLVEFHQGTIDVKSTPNEGSTFTVKLPMEEKMYLNLDGINLEHDNENQDFFFASTAQTIQRDRHDETIDDVLTKGRSKLPILLVIDDNLDIRNFIAQALQEDYTIYQAENGKEGLEMARSLQPNIVLTDVFMPIIDGFEFCKTLKTEQETSHIPVIMLTAKTSDESELKGFKHGADDYIRKPFNIDLLKIKLTNIILHRQELRKRFNRKIFLKPKEVTVTSADEKFLQRAIEIIEEHMMDTEFNVEILVKEMKFSRSNIYMKFKELTGLSSSEFIRNIRLKRAMQLLETSNLSVKEIMYMTGFNTGSYFSKCFKKQFGLLPSEYIKKIKSNDKSVDIQLDK</sequence>
<gene>
    <name evidence="10" type="ORF">GCM10022291_12110</name>
</gene>
<dbReference type="PRINTS" id="PR00344">
    <property type="entry name" value="BCTRLSENSOR"/>
</dbReference>
<evidence type="ECO:0000256" key="3">
    <source>
        <dbReference type="ARBA" id="ARBA00022553"/>
    </source>
</evidence>
<dbReference type="Gene3D" id="2.130.10.10">
    <property type="entry name" value="YVTN repeat-like/Quinoprotein amine dehydrogenase"/>
    <property type="match status" value="2"/>
</dbReference>
<evidence type="ECO:0000256" key="4">
    <source>
        <dbReference type="ARBA" id="ARBA00023015"/>
    </source>
</evidence>
<dbReference type="EMBL" id="BAABCA010000002">
    <property type="protein sequence ID" value="GAA4233916.1"/>
    <property type="molecule type" value="Genomic_DNA"/>
</dbReference>
<dbReference type="InterPro" id="IPR009057">
    <property type="entry name" value="Homeodomain-like_sf"/>
</dbReference>
<dbReference type="PROSITE" id="PS50109">
    <property type="entry name" value="HIS_KIN"/>
    <property type="match status" value="1"/>
</dbReference>